<proteinExistence type="predicted"/>
<dbReference type="EMBL" id="AUZX01008446">
    <property type="protein sequence ID" value="EQD55876.1"/>
    <property type="molecule type" value="Genomic_DNA"/>
</dbReference>
<dbReference type="GO" id="GO:0020037">
    <property type="term" value="F:heme binding"/>
    <property type="evidence" value="ECO:0007669"/>
    <property type="project" value="InterPro"/>
</dbReference>
<sequence>MVSYLLGFAVVGLGMMAAGFNVAATIINYRAPGMTWSRVPIFVWSILATAALLTL</sequence>
<keyword evidence="1" id="KW-1133">Transmembrane helix</keyword>
<reference evidence="2" key="2">
    <citation type="journal article" date="2014" name="ISME J.">
        <title>Microbial stratification in low pH oxic and suboxic macroscopic growths along an acid mine drainage.</title>
        <authorList>
            <person name="Mendez-Garcia C."/>
            <person name="Mesa V."/>
            <person name="Sprenger R.R."/>
            <person name="Richter M."/>
            <person name="Diez M.S."/>
            <person name="Solano J."/>
            <person name="Bargiela R."/>
            <person name="Golyshina O.V."/>
            <person name="Manteca A."/>
            <person name="Ramos J.L."/>
            <person name="Gallego J.R."/>
            <person name="Llorente I."/>
            <person name="Martins Dos Santos V.A."/>
            <person name="Jensen O.N."/>
            <person name="Pelaez A.I."/>
            <person name="Sanchez J."/>
            <person name="Ferrer M."/>
        </authorList>
    </citation>
    <scope>NUCLEOTIDE SEQUENCE</scope>
</reference>
<gene>
    <name evidence="2" type="ORF">B1A_11755</name>
</gene>
<dbReference type="AlphaFoldDB" id="T1A5E1"/>
<protein>
    <submittedName>
        <fullName evidence="2">Cytochrome oxidase subunit I</fullName>
    </submittedName>
</protein>
<dbReference type="InterPro" id="IPR000883">
    <property type="entry name" value="Cyt_C_Oxase_1"/>
</dbReference>
<name>T1A5E1_9ZZZZ</name>
<organism evidence="2">
    <name type="scientific">mine drainage metagenome</name>
    <dbReference type="NCBI Taxonomy" id="410659"/>
    <lineage>
        <taxon>unclassified sequences</taxon>
        <taxon>metagenomes</taxon>
        <taxon>ecological metagenomes</taxon>
    </lineage>
</organism>
<feature type="transmembrane region" description="Helical" evidence="1">
    <location>
        <begin position="36"/>
        <end position="54"/>
    </location>
</feature>
<feature type="transmembrane region" description="Helical" evidence="1">
    <location>
        <begin position="6"/>
        <end position="29"/>
    </location>
</feature>
<dbReference type="SUPFAM" id="SSF81442">
    <property type="entry name" value="Cytochrome c oxidase subunit I-like"/>
    <property type="match status" value="1"/>
</dbReference>
<dbReference type="Pfam" id="PF00115">
    <property type="entry name" value="COX1"/>
    <property type="match status" value="1"/>
</dbReference>
<keyword evidence="1" id="KW-0812">Transmembrane</keyword>
<evidence type="ECO:0000313" key="2">
    <source>
        <dbReference type="EMBL" id="EQD55876.1"/>
    </source>
</evidence>
<dbReference type="GO" id="GO:0004129">
    <property type="term" value="F:cytochrome-c oxidase activity"/>
    <property type="evidence" value="ECO:0007669"/>
    <property type="project" value="InterPro"/>
</dbReference>
<dbReference type="InterPro" id="IPR036927">
    <property type="entry name" value="Cyt_c_oxase-like_su1_sf"/>
</dbReference>
<evidence type="ECO:0000256" key="1">
    <source>
        <dbReference type="SAM" id="Phobius"/>
    </source>
</evidence>
<comment type="caution">
    <text evidence="2">The sequence shown here is derived from an EMBL/GenBank/DDBJ whole genome shotgun (WGS) entry which is preliminary data.</text>
</comment>
<accession>T1A5E1</accession>
<dbReference type="GO" id="GO:0016020">
    <property type="term" value="C:membrane"/>
    <property type="evidence" value="ECO:0007669"/>
    <property type="project" value="InterPro"/>
</dbReference>
<keyword evidence="1" id="KW-0472">Membrane</keyword>
<reference evidence="2" key="1">
    <citation type="submission" date="2013-08" db="EMBL/GenBank/DDBJ databases">
        <authorList>
            <person name="Mendez C."/>
            <person name="Richter M."/>
            <person name="Ferrer M."/>
            <person name="Sanchez J."/>
        </authorList>
    </citation>
    <scope>NUCLEOTIDE SEQUENCE</scope>
</reference>
<dbReference type="GO" id="GO:0009060">
    <property type="term" value="P:aerobic respiration"/>
    <property type="evidence" value="ECO:0007669"/>
    <property type="project" value="InterPro"/>
</dbReference>
<dbReference type="Gene3D" id="1.20.210.10">
    <property type="entry name" value="Cytochrome c oxidase-like, subunit I domain"/>
    <property type="match status" value="1"/>
</dbReference>
<dbReference type="PRINTS" id="PR01165">
    <property type="entry name" value="CYCOXIDASEI"/>
</dbReference>
<feature type="non-terminal residue" evidence="2">
    <location>
        <position position="55"/>
    </location>
</feature>